<dbReference type="EMBL" id="UFYW01000001">
    <property type="protein sequence ID" value="STD82915.1"/>
    <property type="molecule type" value="Genomic_DNA"/>
</dbReference>
<proteinExistence type="predicted"/>
<evidence type="ECO:0000313" key="3">
    <source>
        <dbReference type="Proteomes" id="UP000254807"/>
    </source>
</evidence>
<evidence type="ECO:0000313" key="1">
    <source>
        <dbReference type="EMBL" id="MXS24840.1"/>
    </source>
</evidence>
<evidence type="ECO:0000313" key="2">
    <source>
        <dbReference type="EMBL" id="STD82915.1"/>
    </source>
</evidence>
<gene>
    <name evidence="1" type="ORF">GTI89_01875</name>
    <name evidence="2" type="ORF">NCTC12360_01355</name>
</gene>
<organism evidence="2 3">
    <name type="scientific">Enterococcus gallinarum</name>
    <dbReference type="NCBI Taxonomy" id="1353"/>
    <lineage>
        <taxon>Bacteria</taxon>
        <taxon>Bacillati</taxon>
        <taxon>Bacillota</taxon>
        <taxon>Bacilli</taxon>
        <taxon>Lactobacillales</taxon>
        <taxon>Enterococcaceae</taxon>
        <taxon>Enterococcus</taxon>
    </lineage>
</organism>
<name>A0A376H281_ENTGA</name>
<protein>
    <submittedName>
        <fullName evidence="2">Uncharacterized protein</fullName>
    </submittedName>
</protein>
<sequence length="91" mass="10946">MKVDKIEYKRVINDAGHLEYDLLQYLEKNRESASPEIKRTEIDYLIDHDIQHRIIQNARKSLLGDKIILKDAVSQDYLLLKKYTDFFRTYQ</sequence>
<dbReference type="OrthoDB" id="2185577at2"/>
<dbReference type="AlphaFoldDB" id="A0A376H281"/>
<evidence type="ECO:0000313" key="4">
    <source>
        <dbReference type="Proteomes" id="UP000439965"/>
    </source>
</evidence>
<dbReference type="EMBL" id="WVTI01000001">
    <property type="protein sequence ID" value="MXS24840.1"/>
    <property type="molecule type" value="Genomic_DNA"/>
</dbReference>
<dbReference type="Proteomes" id="UP000254807">
    <property type="component" value="Unassembled WGS sequence"/>
</dbReference>
<keyword evidence="3" id="KW-1185">Reference proteome</keyword>
<reference evidence="1 4" key="2">
    <citation type="submission" date="2019-04" db="EMBL/GenBank/DDBJ databases">
        <title>Step-wise assembly of the neonatal virome modulated by breast feeding.</title>
        <authorList>
            <person name="Liang G."/>
            <person name="Bushman F."/>
        </authorList>
    </citation>
    <scope>NUCLEOTIDE SEQUENCE [LARGE SCALE GENOMIC DNA]</scope>
    <source>
        <strain evidence="1 4">E3404</strain>
    </source>
</reference>
<reference evidence="2 3" key="1">
    <citation type="submission" date="2018-06" db="EMBL/GenBank/DDBJ databases">
        <authorList>
            <consortium name="Pathogen Informatics"/>
            <person name="Doyle S."/>
        </authorList>
    </citation>
    <scope>NUCLEOTIDE SEQUENCE [LARGE SCALE GENOMIC DNA]</scope>
    <source>
        <strain evidence="2 3">NCTC12360</strain>
    </source>
</reference>
<dbReference type="RefSeq" id="WP_003126838.1">
    <property type="nucleotide sequence ID" value="NZ_BTSN01000002.1"/>
</dbReference>
<dbReference type="Proteomes" id="UP000439965">
    <property type="component" value="Unassembled WGS sequence"/>
</dbReference>
<accession>A0A376H281</accession>